<dbReference type="GO" id="GO:0000403">
    <property type="term" value="F:Y-form DNA binding"/>
    <property type="evidence" value="ECO:0007669"/>
    <property type="project" value="TreeGrafter"/>
</dbReference>
<dbReference type="AlphaFoldDB" id="A0A5C5G5P7"/>
<gene>
    <name evidence="4" type="ORF">DMC30DRAFT_413384</name>
</gene>
<dbReference type="CDD" id="cd18799">
    <property type="entry name" value="SF2_C_EcoAI-like"/>
    <property type="match status" value="1"/>
</dbReference>
<dbReference type="GO" id="GO:0005524">
    <property type="term" value="F:ATP binding"/>
    <property type="evidence" value="ECO:0007669"/>
    <property type="project" value="InterPro"/>
</dbReference>
<keyword evidence="1" id="KW-0067">ATP-binding</keyword>
<dbReference type="GO" id="GO:0061749">
    <property type="term" value="F:forked DNA-dependent helicase activity"/>
    <property type="evidence" value="ECO:0007669"/>
    <property type="project" value="TreeGrafter"/>
</dbReference>
<dbReference type="InterPro" id="IPR014001">
    <property type="entry name" value="Helicase_ATP-bd"/>
</dbReference>
<dbReference type="Proteomes" id="UP000311382">
    <property type="component" value="Unassembled WGS sequence"/>
</dbReference>
<feature type="compositionally biased region" description="Basic and acidic residues" evidence="2">
    <location>
        <begin position="253"/>
        <end position="268"/>
    </location>
</feature>
<dbReference type="InterPro" id="IPR050742">
    <property type="entry name" value="Helicase_Restrict-Modif_Enz"/>
</dbReference>
<feature type="compositionally biased region" description="Basic residues" evidence="2">
    <location>
        <begin position="21"/>
        <end position="31"/>
    </location>
</feature>
<keyword evidence="4" id="KW-0378">Hydrolase</keyword>
<dbReference type="Pfam" id="PF04851">
    <property type="entry name" value="ResIII"/>
    <property type="match status" value="1"/>
</dbReference>
<accession>A0A5C5G5P7</accession>
<proteinExistence type="predicted"/>
<reference evidence="4 5" key="1">
    <citation type="submission" date="2019-03" db="EMBL/GenBank/DDBJ databases">
        <title>Rhodosporidium diobovatum UCD-FST 08-225 genome sequencing, assembly, and annotation.</title>
        <authorList>
            <person name="Fakankun I.U."/>
            <person name="Fristensky B."/>
            <person name="Levin D.B."/>
        </authorList>
    </citation>
    <scope>NUCLEOTIDE SEQUENCE [LARGE SCALE GENOMIC DNA]</scope>
    <source>
        <strain evidence="4 5">UCD-FST 08-225</strain>
    </source>
</reference>
<dbReference type="InterPro" id="IPR006935">
    <property type="entry name" value="Helicase/UvrB_N"/>
</dbReference>
<dbReference type="GO" id="GO:0036121">
    <property type="term" value="F:double-stranded DNA helicase activity"/>
    <property type="evidence" value="ECO:0007669"/>
    <property type="project" value="TreeGrafter"/>
</dbReference>
<keyword evidence="1" id="KW-0547">Nucleotide-binding</keyword>
<dbReference type="SMART" id="SM00487">
    <property type="entry name" value="DEXDc"/>
    <property type="match status" value="1"/>
</dbReference>
<dbReference type="PANTHER" id="PTHR47396">
    <property type="entry name" value="TYPE I RESTRICTION ENZYME ECOKI R PROTEIN"/>
    <property type="match status" value="1"/>
</dbReference>
<name>A0A5C5G5P7_9BASI</name>
<dbReference type="GO" id="GO:0032042">
    <property type="term" value="P:mitochondrial DNA metabolic process"/>
    <property type="evidence" value="ECO:0007669"/>
    <property type="project" value="TreeGrafter"/>
</dbReference>
<feature type="compositionally biased region" description="Low complexity" evidence="2">
    <location>
        <begin position="36"/>
        <end position="52"/>
    </location>
</feature>
<dbReference type="PROSITE" id="PS51194">
    <property type="entry name" value="HELICASE_CTER"/>
    <property type="match status" value="1"/>
</dbReference>
<feature type="region of interest" description="Disordered" evidence="2">
    <location>
        <begin position="1"/>
        <end position="74"/>
    </location>
</feature>
<comment type="caution">
    <text evidence="4">The sequence shown here is derived from an EMBL/GenBank/DDBJ whole genome shotgun (WGS) entry which is preliminary data.</text>
</comment>
<feature type="region of interest" description="Disordered" evidence="2">
    <location>
        <begin position="247"/>
        <end position="276"/>
    </location>
</feature>
<dbReference type="STRING" id="5288.A0A5C5G5P7"/>
<dbReference type="InterPro" id="IPR027417">
    <property type="entry name" value="P-loop_NTPase"/>
</dbReference>
<keyword evidence="5" id="KW-1185">Reference proteome</keyword>
<feature type="domain" description="Helicase C-terminal" evidence="3">
    <location>
        <begin position="407"/>
        <end position="576"/>
    </location>
</feature>
<dbReference type="Pfam" id="PF00271">
    <property type="entry name" value="Helicase_C"/>
    <property type="match status" value="1"/>
</dbReference>
<evidence type="ECO:0000313" key="5">
    <source>
        <dbReference type="Proteomes" id="UP000311382"/>
    </source>
</evidence>
<dbReference type="SMART" id="SM00490">
    <property type="entry name" value="HELICc"/>
    <property type="match status" value="1"/>
</dbReference>
<dbReference type="InterPro" id="IPR001650">
    <property type="entry name" value="Helicase_C-like"/>
</dbReference>
<dbReference type="GO" id="GO:0016787">
    <property type="term" value="F:hydrolase activity"/>
    <property type="evidence" value="ECO:0007669"/>
    <property type="project" value="UniProtKB-KW"/>
</dbReference>
<protein>
    <submittedName>
        <fullName evidence="4">P-loop containing nucleoside triphosphate hydrolase protein</fullName>
    </submittedName>
</protein>
<dbReference type="GO" id="GO:0005759">
    <property type="term" value="C:mitochondrial matrix"/>
    <property type="evidence" value="ECO:0007669"/>
    <property type="project" value="TreeGrafter"/>
</dbReference>
<dbReference type="EMBL" id="SOZI01000003">
    <property type="protein sequence ID" value="TNY24447.1"/>
    <property type="molecule type" value="Genomic_DNA"/>
</dbReference>
<evidence type="ECO:0000313" key="4">
    <source>
        <dbReference type="EMBL" id="TNY24447.1"/>
    </source>
</evidence>
<dbReference type="Gene3D" id="3.40.50.300">
    <property type="entry name" value="P-loop containing nucleotide triphosphate hydrolases"/>
    <property type="match status" value="2"/>
</dbReference>
<dbReference type="PANTHER" id="PTHR47396:SF1">
    <property type="entry name" value="ATP-DEPENDENT HELICASE IRC3-RELATED"/>
    <property type="match status" value="1"/>
</dbReference>
<dbReference type="SUPFAM" id="SSF52540">
    <property type="entry name" value="P-loop containing nucleoside triphosphate hydrolases"/>
    <property type="match status" value="1"/>
</dbReference>
<sequence>MNAHTPRGSTSPSFVLLHSRGAAHRPGRSGHRYVWTTAGEPEGEAEATSTPSPSSPTPPSSWTPASGVQHQKSEPAPLSGVALRPYQVDCVRAVLQELERGEFTRLGVSAPTGSGKTVIFTSLISRLPPLVHPATGAHATSVLVVVNKIQLVKQTAAAVKKAYPHLVVEIDQGSNFASGLADVTSLAYASCARLDRYDPARFKAIIIDEAHHAAAQSYLDILGRFDSHIGQPLDSSLEDLPRVRTSDIAPAPADRDSDHLIGADEGHDGVPSAAELPNPLADADPLRLSATSGFAFASASAPHLPQLAPMPFKLDAAGNVRVPLLAFTATWTRTDRLALGQVFEKIVWHADWLGMIRGRWLSDLKFTTVNFDEAVDLSRVGVSPKTGDFSPLGLAEVLDTDSAVDLAIKAWLDNASNRRSTLVFAANIAHVHSLCAKFHEHGIEVRSVSSKTKQAEREEIYCAFKAGEFPVLVNCEILTEGADFPSIDCVLLARPTRSQVLFLQMIGRGLRLSPSTGKRDCLVVELIPDATGVGLFCTPTLFGLDPSTVVREKSPGELETMAASQDPPRERLDPLSGRVVTYKRYRLFDLVREFDAHCLETFTPLARITPHAWVGCGDKWVLPLHKEGHLEIKRLGDEFRAWLHLRKSSRQRDRERGGPAPLPFAADRSFAQVLNAADTVVHMHPKLSDMRSSLKRDAPWRDEPASASQRAFVVEMLADLEKARYGPRDTAAAGDDDDGVPRRSGWKARIADPEFKRGEASDLLTRLCNGSAAWLQEHHDALVYGCEEMRDVKKEKRKRREKRRAAAEREEEEA</sequence>
<organism evidence="4 5">
    <name type="scientific">Rhodotorula diobovata</name>
    <dbReference type="NCBI Taxonomy" id="5288"/>
    <lineage>
        <taxon>Eukaryota</taxon>
        <taxon>Fungi</taxon>
        <taxon>Dikarya</taxon>
        <taxon>Basidiomycota</taxon>
        <taxon>Pucciniomycotina</taxon>
        <taxon>Microbotryomycetes</taxon>
        <taxon>Sporidiobolales</taxon>
        <taxon>Sporidiobolaceae</taxon>
        <taxon>Rhodotorula</taxon>
    </lineage>
</organism>
<evidence type="ECO:0000256" key="2">
    <source>
        <dbReference type="SAM" id="MobiDB-lite"/>
    </source>
</evidence>
<keyword evidence="1" id="KW-0347">Helicase</keyword>
<dbReference type="GO" id="GO:0070125">
    <property type="term" value="P:mitochondrial translational elongation"/>
    <property type="evidence" value="ECO:0007669"/>
    <property type="project" value="TreeGrafter"/>
</dbReference>
<evidence type="ECO:0000259" key="3">
    <source>
        <dbReference type="PROSITE" id="PS51194"/>
    </source>
</evidence>
<feature type="region of interest" description="Disordered" evidence="2">
    <location>
        <begin position="792"/>
        <end position="814"/>
    </location>
</feature>
<dbReference type="OrthoDB" id="270584at2759"/>
<evidence type="ECO:0000256" key="1">
    <source>
        <dbReference type="ARBA" id="ARBA00022806"/>
    </source>
</evidence>